<evidence type="ECO:0000256" key="9">
    <source>
        <dbReference type="ARBA" id="ARBA00023136"/>
    </source>
</evidence>
<dbReference type="EC" id="2.7.8.-" evidence="12"/>
<accession>A0ABV1HNE1</accession>
<organism evidence="15 16">
    <name type="scientific">Ventrimonas faecis</name>
    <dbReference type="NCBI Taxonomy" id="3133170"/>
    <lineage>
        <taxon>Bacteria</taxon>
        <taxon>Bacillati</taxon>
        <taxon>Bacillota</taxon>
        <taxon>Clostridia</taxon>
        <taxon>Lachnospirales</taxon>
        <taxon>Lachnospiraceae</taxon>
        <taxon>Ventrimonas</taxon>
    </lineage>
</organism>
<feature type="transmembrane region" description="Helical" evidence="13">
    <location>
        <begin position="20"/>
        <end position="46"/>
    </location>
</feature>
<dbReference type="PROSITE" id="PS50035">
    <property type="entry name" value="PLD"/>
    <property type="match status" value="2"/>
</dbReference>
<dbReference type="Pfam" id="PF13396">
    <property type="entry name" value="PLDc_N"/>
    <property type="match status" value="1"/>
</dbReference>
<evidence type="ECO:0000256" key="13">
    <source>
        <dbReference type="SAM" id="Phobius"/>
    </source>
</evidence>
<dbReference type="Gene3D" id="3.30.870.10">
    <property type="entry name" value="Endonuclease Chain A"/>
    <property type="match status" value="2"/>
</dbReference>
<dbReference type="SUPFAM" id="SSF56024">
    <property type="entry name" value="Phospholipase D/nuclease"/>
    <property type="match status" value="2"/>
</dbReference>
<keyword evidence="4" id="KW-0808">Transferase</keyword>
<dbReference type="EMBL" id="JBBMFJ010000021">
    <property type="protein sequence ID" value="MEQ2563596.1"/>
    <property type="molecule type" value="Genomic_DNA"/>
</dbReference>
<evidence type="ECO:0000256" key="5">
    <source>
        <dbReference type="ARBA" id="ARBA00022692"/>
    </source>
</evidence>
<evidence type="ECO:0000256" key="6">
    <source>
        <dbReference type="ARBA" id="ARBA00022737"/>
    </source>
</evidence>
<evidence type="ECO:0000259" key="14">
    <source>
        <dbReference type="PROSITE" id="PS50035"/>
    </source>
</evidence>
<evidence type="ECO:0000256" key="8">
    <source>
        <dbReference type="ARBA" id="ARBA00023098"/>
    </source>
</evidence>
<keyword evidence="8" id="KW-0443">Lipid metabolism</keyword>
<dbReference type="CDD" id="cd09160">
    <property type="entry name" value="PLDc_SMU_988_like_2"/>
    <property type="match status" value="1"/>
</dbReference>
<feature type="domain" description="PLD phosphodiesterase" evidence="14">
    <location>
        <begin position="260"/>
        <end position="287"/>
    </location>
</feature>
<keyword evidence="11" id="KW-1208">Phospholipid metabolism</keyword>
<evidence type="ECO:0000256" key="4">
    <source>
        <dbReference type="ARBA" id="ARBA00022679"/>
    </source>
</evidence>
<sequence>MNIQEEWELHKPKKKTWGRLLRVVFGRTAFVITALLIQFIILMYSFQWLREHVFYLYGGFVGLSAVVVIYIINKNQNPSYQLSWIIPVLVFPVFGALFYLFLETQPGTRAIDRRLKDIIEETKPLLKQQPEVMERLYRESRGTARLAYYMNEYGGYPIWENTSAQYFPLGDDMYPVLLEELKKAERYIFMEYFIVEKGEMWDNILEILKEKAASGVEVRFMYDGMCSLTLMPYGYPKQLEKYGIRCKMFSPVRPVLSSYQNNRDHRKITVIDGHTAFTGGVNLADEYINRKVRFGHWKDTAIMLKGDAATGFLMMFLQMWNITEHEADDYARYLCRPDYQYPAELDRSGFAMPYGDSPLDNETVGQHVYMDILNESRYYVHIMTPYLILDSDMITSLTFAAKRGIETIIIMPHIPDKIYAYLLARSYYAELLQAGVKIYEYMPGFVHAKVFTSDNTKAVVGSINMDYRSLHLHFECAVYLFRNPAVQQAEADFQETLKHCREITLEDCKTYPIPKKIAGKVLRLFAPLM</sequence>
<keyword evidence="5 13" id="KW-0812">Transmembrane</keyword>
<keyword evidence="10" id="KW-0594">Phospholipid biosynthesis</keyword>
<dbReference type="NCBIfam" id="TIGR04265">
    <property type="entry name" value="bac_cardiolipin"/>
    <property type="match status" value="1"/>
</dbReference>
<dbReference type="Pfam" id="PF13091">
    <property type="entry name" value="PLDc_2"/>
    <property type="match status" value="2"/>
</dbReference>
<feature type="domain" description="PLD phosphodiesterase" evidence="14">
    <location>
        <begin position="442"/>
        <end position="469"/>
    </location>
</feature>
<comment type="caution">
    <text evidence="15">The sequence shown here is derived from an EMBL/GenBank/DDBJ whole genome shotgun (WGS) entry which is preliminary data.</text>
</comment>
<dbReference type="InterPro" id="IPR022924">
    <property type="entry name" value="Cardiolipin_synthase"/>
</dbReference>
<keyword evidence="6" id="KW-0677">Repeat</keyword>
<reference evidence="15 16" key="1">
    <citation type="submission" date="2024-03" db="EMBL/GenBank/DDBJ databases">
        <title>Human intestinal bacterial collection.</title>
        <authorList>
            <person name="Pauvert C."/>
            <person name="Hitch T.C.A."/>
            <person name="Clavel T."/>
        </authorList>
    </citation>
    <scope>NUCLEOTIDE SEQUENCE [LARGE SCALE GENOMIC DNA]</scope>
    <source>
        <strain evidence="15 16">CLA-AP-H27</strain>
    </source>
</reference>
<feature type="transmembrane region" description="Helical" evidence="13">
    <location>
        <begin position="84"/>
        <end position="102"/>
    </location>
</feature>
<dbReference type="Proteomes" id="UP001437460">
    <property type="component" value="Unassembled WGS sequence"/>
</dbReference>
<dbReference type="RefSeq" id="WP_349229719.1">
    <property type="nucleotide sequence ID" value="NZ_JBBMFJ010000021.1"/>
</dbReference>
<feature type="transmembrane region" description="Helical" evidence="13">
    <location>
        <begin position="52"/>
        <end position="72"/>
    </location>
</feature>
<keyword evidence="2" id="KW-1003">Cell membrane</keyword>
<keyword evidence="3" id="KW-0444">Lipid biosynthesis</keyword>
<protein>
    <recommendedName>
        <fullName evidence="12">Cardiolipin synthase</fullName>
        <ecNumber evidence="12">2.7.8.-</ecNumber>
    </recommendedName>
</protein>
<keyword evidence="16" id="KW-1185">Reference proteome</keyword>
<dbReference type="InterPro" id="IPR027379">
    <property type="entry name" value="CLS_N"/>
</dbReference>
<evidence type="ECO:0000256" key="3">
    <source>
        <dbReference type="ARBA" id="ARBA00022516"/>
    </source>
</evidence>
<comment type="subcellular location">
    <subcellularLocation>
        <location evidence="1">Cell membrane</location>
        <topology evidence="1">Multi-pass membrane protein</topology>
    </subcellularLocation>
</comment>
<dbReference type="InterPro" id="IPR025202">
    <property type="entry name" value="PLD-like_dom"/>
</dbReference>
<evidence type="ECO:0000313" key="15">
    <source>
        <dbReference type="EMBL" id="MEQ2563596.1"/>
    </source>
</evidence>
<evidence type="ECO:0000256" key="10">
    <source>
        <dbReference type="ARBA" id="ARBA00023209"/>
    </source>
</evidence>
<name>A0ABV1HNE1_9FIRM</name>
<evidence type="ECO:0000256" key="2">
    <source>
        <dbReference type="ARBA" id="ARBA00022475"/>
    </source>
</evidence>
<evidence type="ECO:0000313" key="16">
    <source>
        <dbReference type="Proteomes" id="UP001437460"/>
    </source>
</evidence>
<proteinExistence type="predicted"/>
<evidence type="ECO:0000256" key="1">
    <source>
        <dbReference type="ARBA" id="ARBA00004651"/>
    </source>
</evidence>
<gene>
    <name evidence="15" type="primary">cls</name>
    <name evidence="15" type="ORF">WMO41_10570</name>
</gene>
<keyword evidence="7 13" id="KW-1133">Transmembrane helix</keyword>
<dbReference type="PANTHER" id="PTHR21248">
    <property type="entry name" value="CARDIOLIPIN SYNTHASE"/>
    <property type="match status" value="1"/>
</dbReference>
<dbReference type="InterPro" id="IPR001736">
    <property type="entry name" value="PLipase_D/transphosphatidylase"/>
</dbReference>
<dbReference type="PANTHER" id="PTHR21248:SF22">
    <property type="entry name" value="PHOSPHOLIPASE D"/>
    <property type="match status" value="1"/>
</dbReference>
<evidence type="ECO:0000256" key="12">
    <source>
        <dbReference type="NCBIfam" id="TIGR04265"/>
    </source>
</evidence>
<evidence type="ECO:0000256" key="11">
    <source>
        <dbReference type="ARBA" id="ARBA00023264"/>
    </source>
</evidence>
<dbReference type="CDD" id="cd09154">
    <property type="entry name" value="PLDc_SMU_988_like_1"/>
    <property type="match status" value="1"/>
</dbReference>
<evidence type="ECO:0000256" key="7">
    <source>
        <dbReference type="ARBA" id="ARBA00022989"/>
    </source>
</evidence>
<dbReference type="SMART" id="SM00155">
    <property type="entry name" value="PLDc"/>
    <property type="match status" value="2"/>
</dbReference>
<keyword evidence="9 13" id="KW-0472">Membrane</keyword>